<dbReference type="PANTHER" id="PTHR40465:SF1">
    <property type="entry name" value="DUF6534 DOMAIN-CONTAINING PROTEIN"/>
    <property type="match status" value="1"/>
</dbReference>
<dbReference type="Proteomes" id="UP000030669">
    <property type="component" value="Unassembled WGS sequence"/>
</dbReference>
<dbReference type="InterPro" id="IPR045339">
    <property type="entry name" value="DUF6534"/>
</dbReference>
<feature type="transmembrane region" description="Helical" evidence="1">
    <location>
        <begin position="81"/>
        <end position="105"/>
    </location>
</feature>
<feature type="transmembrane region" description="Helical" evidence="1">
    <location>
        <begin position="193"/>
        <end position="213"/>
    </location>
</feature>
<dbReference type="GeneID" id="19298602"/>
<keyword evidence="1" id="KW-0472">Membrane</keyword>
<evidence type="ECO:0000259" key="2">
    <source>
        <dbReference type="Pfam" id="PF20152"/>
    </source>
</evidence>
<dbReference type="OrthoDB" id="3270417at2759"/>
<dbReference type="EMBL" id="KB469298">
    <property type="protein sequence ID" value="EPQ57813.1"/>
    <property type="molecule type" value="Genomic_DNA"/>
</dbReference>
<gene>
    <name evidence="3" type="ORF">GLOTRDRAFT_103827</name>
</gene>
<name>S7QET4_GLOTA</name>
<feature type="transmembrane region" description="Helical" evidence="1">
    <location>
        <begin position="45"/>
        <end position="69"/>
    </location>
</feature>
<dbReference type="STRING" id="670483.S7QET4"/>
<dbReference type="RefSeq" id="XP_007863167.1">
    <property type="nucleotide sequence ID" value="XM_007864976.1"/>
</dbReference>
<dbReference type="OMA" id="WRVWIVS"/>
<dbReference type="KEGG" id="gtr:GLOTRDRAFT_103827"/>
<dbReference type="PANTHER" id="PTHR40465">
    <property type="entry name" value="CHROMOSOME 1, WHOLE GENOME SHOTGUN SEQUENCE"/>
    <property type="match status" value="1"/>
</dbReference>
<feature type="transmembrane region" description="Helical" evidence="1">
    <location>
        <begin position="12"/>
        <end position="33"/>
    </location>
</feature>
<sequence>MSAVDQLLGSVLVGIFIAAILYGITTTQAFVYYQNYPNDQKLLKWMVGLIWFLETLHTGFCIDFIYKYVITEYGNAPFMNVIYWSGGITVIIGVLVAALVHGYYVRRVWILSDRNTILTAVVTFLAVLRFGDYTLSEWSVFRTRKLPLMTLAGGLSSAAAVDLLVAGALCYFLERNRTGFQRSDSRINLLMAYIINTGALTTVFSLIIVITFAAMNGSLVFLAFVEIQSKLYANSFLASLNARRKLMNSGARGANGYPTYELSNGGRSHIRSNTTGPVLTDGRVQIEIFHETTRIVDSPMSPTKSVMSMGKEAYAI</sequence>
<dbReference type="eggNOG" id="ENOG502SP1C">
    <property type="taxonomic scope" value="Eukaryota"/>
</dbReference>
<feature type="domain" description="DUF6534" evidence="2">
    <location>
        <begin position="158"/>
        <end position="244"/>
    </location>
</feature>
<keyword evidence="4" id="KW-1185">Reference proteome</keyword>
<dbReference type="HOGENOM" id="CLU_046025_5_2_1"/>
<protein>
    <recommendedName>
        <fullName evidence="2">DUF6534 domain-containing protein</fullName>
    </recommendedName>
</protein>
<keyword evidence="1" id="KW-0812">Transmembrane</keyword>
<dbReference type="Pfam" id="PF20152">
    <property type="entry name" value="DUF6534"/>
    <property type="match status" value="1"/>
</dbReference>
<feature type="transmembrane region" description="Helical" evidence="1">
    <location>
        <begin position="117"/>
        <end position="136"/>
    </location>
</feature>
<organism evidence="3 4">
    <name type="scientific">Gloeophyllum trabeum (strain ATCC 11539 / FP-39264 / Madison 617)</name>
    <name type="common">Brown rot fungus</name>
    <dbReference type="NCBI Taxonomy" id="670483"/>
    <lineage>
        <taxon>Eukaryota</taxon>
        <taxon>Fungi</taxon>
        <taxon>Dikarya</taxon>
        <taxon>Basidiomycota</taxon>
        <taxon>Agaricomycotina</taxon>
        <taxon>Agaricomycetes</taxon>
        <taxon>Gloeophyllales</taxon>
        <taxon>Gloeophyllaceae</taxon>
        <taxon>Gloeophyllum</taxon>
    </lineage>
</organism>
<evidence type="ECO:0000256" key="1">
    <source>
        <dbReference type="SAM" id="Phobius"/>
    </source>
</evidence>
<dbReference type="AlphaFoldDB" id="S7QET4"/>
<evidence type="ECO:0000313" key="4">
    <source>
        <dbReference type="Proteomes" id="UP000030669"/>
    </source>
</evidence>
<reference evidence="3 4" key="1">
    <citation type="journal article" date="2012" name="Science">
        <title>The Paleozoic origin of enzymatic lignin decomposition reconstructed from 31 fungal genomes.</title>
        <authorList>
            <person name="Floudas D."/>
            <person name="Binder M."/>
            <person name="Riley R."/>
            <person name="Barry K."/>
            <person name="Blanchette R.A."/>
            <person name="Henrissat B."/>
            <person name="Martinez A.T."/>
            <person name="Otillar R."/>
            <person name="Spatafora J.W."/>
            <person name="Yadav J.S."/>
            <person name="Aerts A."/>
            <person name="Benoit I."/>
            <person name="Boyd A."/>
            <person name="Carlson A."/>
            <person name="Copeland A."/>
            <person name="Coutinho P.M."/>
            <person name="de Vries R.P."/>
            <person name="Ferreira P."/>
            <person name="Findley K."/>
            <person name="Foster B."/>
            <person name="Gaskell J."/>
            <person name="Glotzer D."/>
            <person name="Gorecki P."/>
            <person name="Heitman J."/>
            <person name="Hesse C."/>
            <person name="Hori C."/>
            <person name="Igarashi K."/>
            <person name="Jurgens J.A."/>
            <person name="Kallen N."/>
            <person name="Kersten P."/>
            <person name="Kohler A."/>
            <person name="Kuees U."/>
            <person name="Kumar T.K.A."/>
            <person name="Kuo A."/>
            <person name="LaButti K."/>
            <person name="Larrondo L.F."/>
            <person name="Lindquist E."/>
            <person name="Ling A."/>
            <person name="Lombard V."/>
            <person name="Lucas S."/>
            <person name="Lundell T."/>
            <person name="Martin R."/>
            <person name="McLaughlin D.J."/>
            <person name="Morgenstern I."/>
            <person name="Morin E."/>
            <person name="Murat C."/>
            <person name="Nagy L.G."/>
            <person name="Nolan M."/>
            <person name="Ohm R.A."/>
            <person name="Patyshakuliyeva A."/>
            <person name="Rokas A."/>
            <person name="Ruiz-Duenas F.J."/>
            <person name="Sabat G."/>
            <person name="Salamov A."/>
            <person name="Samejima M."/>
            <person name="Schmutz J."/>
            <person name="Slot J.C."/>
            <person name="St John F."/>
            <person name="Stenlid J."/>
            <person name="Sun H."/>
            <person name="Sun S."/>
            <person name="Syed K."/>
            <person name="Tsang A."/>
            <person name="Wiebenga A."/>
            <person name="Young D."/>
            <person name="Pisabarro A."/>
            <person name="Eastwood D.C."/>
            <person name="Martin F."/>
            <person name="Cullen D."/>
            <person name="Grigoriev I.V."/>
            <person name="Hibbett D.S."/>
        </authorList>
    </citation>
    <scope>NUCLEOTIDE SEQUENCE [LARGE SCALE GENOMIC DNA]</scope>
    <source>
        <strain evidence="3 4">ATCC 11539</strain>
    </source>
</reference>
<evidence type="ECO:0000313" key="3">
    <source>
        <dbReference type="EMBL" id="EPQ57813.1"/>
    </source>
</evidence>
<accession>S7QET4</accession>
<keyword evidence="1" id="KW-1133">Transmembrane helix</keyword>
<feature type="transmembrane region" description="Helical" evidence="1">
    <location>
        <begin position="148"/>
        <end position="173"/>
    </location>
</feature>
<proteinExistence type="predicted"/>